<accession>A0A1J4VBP4</accession>
<dbReference type="EMBL" id="MNVO01000052">
    <property type="protein sequence ID" value="OIO31982.1"/>
    <property type="molecule type" value="Genomic_DNA"/>
</dbReference>
<evidence type="ECO:0000313" key="1">
    <source>
        <dbReference type="EMBL" id="OIO31982.1"/>
    </source>
</evidence>
<sequence length="89" mass="10059">MNKTESCYDPVDRTVRFTENVSTGGLNKHGTTKVVPVRKPVEFRDADGNVIDQMSRLAFKNRRKANKLAVKRDRRALRLAKSGVTQQGE</sequence>
<dbReference type="AlphaFoldDB" id="A0A1J4VBP4"/>
<name>A0A1J4VBP4_9BACT</name>
<reference evidence="1 2" key="1">
    <citation type="journal article" date="2016" name="Environ. Microbiol.">
        <title>Genomic resolution of a cold subsurface aquifer community provides metabolic insights for novel microbes adapted to high CO concentrations.</title>
        <authorList>
            <person name="Probst A.J."/>
            <person name="Castelle C.J."/>
            <person name="Singh A."/>
            <person name="Brown C.T."/>
            <person name="Anantharaman K."/>
            <person name="Sharon I."/>
            <person name="Hug L.A."/>
            <person name="Burstein D."/>
            <person name="Emerson J.B."/>
            <person name="Thomas B.C."/>
            <person name="Banfield J.F."/>
        </authorList>
    </citation>
    <scope>NUCLEOTIDE SEQUENCE [LARGE SCALE GENOMIC DNA]</scope>
    <source>
        <strain evidence="1">CG1_02_47_685</strain>
    </source>
</reference>
<protein>
    <submittedName>
        <fullName evidence="1">Uncharacterized protein</fullName>
    </submittedName>
</protein>
<organism evidence="1 2">
    <name type="scientific">Candidatus Nomurabacteria bacterium CG1_02_47_685</name>
    <dbReference type="NCBI Taxonomy" id="1805282"/>
    <lineage>
        <taxon>Bacteria</taxon>
        <taxon>Candidatus Nomuraibacteriota</taxon>
    </lineage>
</organism>
<evidence type="ECO:0000313" key="2">
    <source>
        <dbReference type="Proteomes" id="UP000183206"/>
    </source>
</evidence>
<dbReference type="STRING" id="1805282.AUJ44_03480"/>
<gene>
    <name evidence="1" type="ORF">AUJ44_03480</name>
</gene>
<proteinExistence type="predicted"/>
<comment type="caution">
    <text evidence="1">The sequence shown here is derived from an EMBL/GenBank/DDBJ whole genome shotgun (WGS) entry which is preliminary data.</text>
</comment>
<dbReference type="Proteomes" id="UP000183206">
    <property type="component" value="Unassembled WGS sequence"/>
</dbReference>